<comment type="caution">
    <text evidence="2">The sequence shown here is derived from an EMBL/GenBank/DDBJ whole genome shotgun (WGS) entry which is preliminary data.</text>
</comment>
<dbReference type="InterPro" id="IPR011057">
    <property type="entry name" value="Mss4-like_sf"/>
</dbReference>
<dbReference type="PROSITE" id="PS51797">
    <property type="entry name" value="TCTP_3"/>
    <property type="match status" value="1"/>
</dbReference>
<dbReference type="InterPro" id="IPR011323">
    <property type="entry name" value="Mss4/transl-control_tumour"/>
</dbReference>
<dbReference type="InterPro" id="IPR034737">
    <property type="entry name" value="TCTP"/>
</dbReference>
<evidence type="ECO:0000313" key="3">
    <source>
        <dbReference type="Proteomes" id="UP000426772"/>
    </source>
</evidence>
<sequence>MFSDVFKVKESEFFFEVEGKTVTRTDGVIDDSLLGGNASAEEVTESSEASSCSGVDIVLNHKLIETSYDKKQYMGYLKGYLKAVKAKLEEDSRADRAEVFT</sequence>
<name>A0ABY3L920_9GAMM</name>
<evidence type="ECO:0000313" key="2">
    <source>
        <dbReference type="EMBL" id="TXL70421.1"/>
    </source>
</evidence>
<dbReference type="Pfam" id="PF00838">
    <property type="entry name" value="TCTP"/>
    <property type="match status" value="1"/>
</dbReference>
<reference evidence="2 3" key="1">
    <citation type="submission" date="2018-10" db="EMBL/GenBank/DDBJ databases">
        <title>Draft genome sequence of Pantoea vagans isolated from corpses of the sugarcane aphid Melanaphis sacchari Zehntner.</title>
        <authorList>
            <person name="Toledo E."/>
            <person name="Pena G."/>
            <person name="Lozano L."/>
        </authorList>
    </citation>
    <scope>NUCLEOTIDE SEQUENCE [LARGE SCALE GENOMIC DNA]</scope>
    <source>
        <strain evidence="2 3">ET-90</strain>
    </source>
</reference>
<dbReference type="Proteomes" id="UP000426772">
    <property type="component" value="Unassembled WGS sequence"/>
</dbReference>
<feature type="domain" description="TCTP" evidence="1">
    <location>
        <begin position="1"/>
        <end position="101"/>
    </location>
</feature>
<organism evidence="2 3">
    <name type="scientific">Pantoea vagans</name>
    <dbReference type="NCBI Taxonomy" id="470934"/>
    <lineage>
        <taxon>Bacteria</taxon>
        <taxon>Pseudomonadati</taxon>
        <taxon>Pseudomonadota</taxon>
        <taxon>Gammaproteobacteria</taxon>
        <taxon>Enterobacterales</taxon>
        <taxon>Erwiniaceae</taxon>
        <taxon>Pantoea</taxon>
    </lineage>
</organism>
<protein>
    <recommendedName>
        <fullName evidence="1">TCTP domain-containing protein</fullName>
    </recommendedName>
</protein>
<dbReference type="Gene3D" id="2.170.150.10">
    <property type="entry name" value="Metal Binding Protein, Guanine Nucleotide Exchange Factor, Chain A"/>
    <property type="match status" value="1"/>
</dbReference>
<gene>
    <name evidence="2" type="ORF">D9O29_23705</name>
</gene>
<evidence type="ECO:0000259" key="1">
    <source>
        <dbReference type="PROSITE" id="PS51797"/>
    </source>
</evidence>
<dbReference type="PANTHER" id="PTHR11991:SF0">
    <property type="entry name" value="TRANSLATIONALLY-CONTROLLED TUMOR PROTEIN"/>
    <property type="match status" value="1"/>
</dbReference>
<dbReference type="PANTHER" id="PTHR11991">
    <property type="entry name" value="TRANSLATIONALLY CONTROLLED TUMOR PROTEIN-RELATED"/>
    <property type="match status" value="1"/>
</dbReference>
<keyword evidence="3" id="KW-1185">Reference proteome</keyword>
<dbReference type="EMBL" id="RCNL01000150">
    <property type="protein sequence ID" value="TXL70421.1"/>
    <property type="molecule type" value="Genomic_DNA"/>
</dbReference>
<dbReference type="SUPFAM" id="SSF51316">
    <property type="entry name" value="Mss4-like"/>
    <property type="match status" value="1"/>
</dbReference>
<feature type="non-terminal residue" evidence="2">
    <location>
        <position position="101"/>
    </location>
</feature>
<dbReference type="InterPro" id="IPR018105">
    <property type="entry name" value="Translational_control_tumour_p"/>
</dbReference>
<accession>A0ABY3L920</accession>
<proteinExistence type="predicted"/>